<dbReference type="AlphaFoldDB" id="A0A1L9RJQ5"/>
<evidence type="ECO:0000256" key="2">
    <source>
        <dbReference type="SAM" id="Phobius"/>
    </source>
</evidence>
<dbReference type="STRING" id="1073089.A0A1L9RJQ5"/>
<evidence type="ECO:0000313" key="4">
    <source>
        <dbReference type="EMBL" id="OJJ35162.1"/>
    </source>
</evidence>
<dbReference type="PANTHER" id="PTHR48081">
    <property type="entry name" value="AB HYDROLASE SUPERFAMILY PROTEIN C4A8.06C"/>
    <property type="match status" value="1"/>
</dbReference>
<reference evidence="5" key="1">
    <citation type="journal article" date="2017" name="Genome Biol.">
        <title>Comparative genomics reveals high biological diversity and specific adaptations in the industrially and medically important fungal genus Aspergillus.</title>
        <authorList>
            <person name="de Vries R.P."/>
            <person name="Riley R."/>
            <person name="Wiebenga A."/>
            <person name="Aguilar-Osorio G."/>
            <person name="Amillis S."/>
            <person name="Uchima C.A."/>
            <person name="Anderluh G."/>
            <person name="Asadollahi M."/>
            <person name="Askin M."/>
            <person name="Barry K."/>
            <person name="Battaglia E."/>
            <person name="Bayram O."/>
            <person name="Benocci T."/>
            <person name="Braus-Stromeyer S.A."/>
            <person name="Caldana C."/>
            <person name="Canovas D."/>
            <person name="Cerqueira G.C."/>
            <person name="Chen F."/>
            <person name="Chen W."/>
            <person name="Choi C."/>
            <person name="Clum A."/>
            <person name="Dos Santos R.A."/>
            <person name="Damasio A.R."/>
            <person name="Diallinas G."/>
            <person name="Emri T."/>
            <person name="Fekete E."/>
            <person name="Flipphi M."/>
            <person name="Freyberg S."/>
            <person name="Gallo A."/>
            <person name="Gournas C."/>
            <person name="Habgood R."/>
            <person name="Hainaut M."/>
            <person name="Harispe M.L."/>
            <person name="Henrissat B."/>
            <person name="Hilden K.S."/>
            <person name="Hope R."/>
            <person name="Hossain A."/>
            <person name="Karabika E."/>
            <person name="Karaffa L."/>
            <person name="Karanyi Z."/>
            <person name="Krasevec N."/>
            <person name="Kuo A."/>
            <person name="Kusch H."/>
            <person name="LaButti K."/>
            <person name="Lagendijk E.L."/>
            <person name="Lapidus A."/>
            <person name="Levasseur A."/>
            <person name="Lindquist E."/>
            <person name="Lipzen A."/>
            <person name="Logrieco A.F."/>
            <person name="MacCabe A."/>
            <person name="Maekelae M.R."/>
            <person name="Malavazi I."/>
            <person name="Melin P."/>
            <person name="Meyer V."/>
            <person name="Mielnichuk N."/>
            <person name="Miskei M."/>
            <person name="Molnar A.P."/>
            <person name="Mule G."/>
            <person name="Ngan C.Y."/>
            <person name="Orejas M."/>
            <person name="Orosz E."/>
            <person name="Ouedraogo J.P."/>
            <person name="Overkamp K.M."/>
            <person name="Park H.-S."/>
            <person name="Perrone G."/>
            <person name="Piumi F."/>
            <person name="Punt P.J."/>
            <person name="Ram A.F."/>
            <person name="Ramon A."/>
            <person name="Rauscher S."/>
            <person name="Record E."/>
            <person name="Riano-Pachon D.M."/>
            <person name="Robert V."/>
            <person name="Roehrig J."/>
            <person name="Ruller R."/>
            <person name="Salamov A."/>
            <person name="Salih N.S."/>
            <person name="Samson R.A."/>
            <person name="Sandor E."/>
            <person name="Sanguinetti M."/>
            <person name="Schuetze T."/>
            <person name="Sepcic K."/>
            <person name="Shelest E."/>
            <person name="Sherlock G."/>
            <person name="Sophianopoulou V."/>
            <person name="Squina F.M."/>
            <person name="Sun H."/>
            <person name="Susca A."/>
            <person name="Todd R.B."/>
            <person name="Tsang A."/>
            <person name="Unkles S.E."/>
            <person name="van de Wiele N."/>
            <person name="van Rossen-Uffink D."/>
            <person name="Oliveira J.V."/>
            <person name="Vesth T.C."/>
            <person name="Visser J."/>
            <person name="Yu J.-H."/>
            <person name="Zhou M."/>
            <person name="Andersen M.R."/>
            <person name="Archer D.B."/>
            <person name="Baker S.E."/>
            <person name="Benoit I."/>
            <person name="Brakhage A.A."/>
            <person name="Braus G.H."/>
            <person name="Fischer R."/>
            <person name="Frisvad J.C."/>
            <person name="Goldman G.H."/>
            <person name="Houbraken J."/>
            <person name="Oakley B."/>
            <person name="Pocsi I."/>
            <person name="Scazzocchio C."/>
            <person name="Seiboth B."/>
            <person name="vanKuyk P.A."/>
            <person name="Wortman J."/>
            <person name="Dyer P.S."/>
            <person name="Grigoriev I.V."/>
        </authorList>
    </citation>
    <scope>NUCLEOTIDE SEQUENCE [LARGE SCALE GENOMIC DNA]</scope>
    <source>
        <strain evidence="5">DTO 134E9</strain>
    </source>
</reference>
<dbReference type="InterPro" id="IPR050300">
    <property type="entry name" value="GDXG_lipolytic_enzyme"/>
</dbReference>
<evidence type="ECO:0000313" key="5">
    <source>
        <dbReference type="Proteomes" id="UP000184383"/>
    </source>
</evidence>
<keyword evidence="2" id="KW-0472">Membrane</keyword>
<keyword evidence="2" id="KW-0812">Transmembrane</keyword>
<dbReference type="EMBL" id="KV878212">
    <property type="protein sequence ID" value="OJJ35162.1"/>
    <property type="molecule type" value="Genomic_DNA"/>
</dbReference>
<dbReference type="Gene3D" id="3.40.50.1820">
    <property type="entry name" value="alpha/beta hydrolase"/>
    <property type="match status" value="1"/>
</dbReference>
<dbReference type="Pfam" id="PF07859">
    <property type="entry name" value="Abhydrolase_3"/>
    <property type="match status" value="1"/>
</dbReference>
<dbReference type="RefSeq" id="XP_040688838.1">
    <property type="nucleotide sequence ID" value="XM_040833051.1"/>
</dbReference>
<dbReference type="GeneID" id="63748899"/>
<evidence type="ECO:0000256" key="1">
    <source>
        <dbReference type="ARBA" id="ARBA00022801"/>
    </source>
</evidence>
<dbReference type="VEuPathDB" id="FungiDB:ASPWEDRAFT_27830"/>
<dbReference type="InterPro" id="IPR013094">
    <property type="entry name" value="AB_hydrolase_3"/>
</dbReference>
<accession>A0A1L9RJQ5</accession>
<keyword evidence="1" id="KW-0378">Hydrolase</keyword>
<protein>
    <recommendedName>
        <fullName evidence="3">Alpha/beta hydrolase fold-3 domain-containing protein</fullName>
    </recommendedName>
</protein>
<dbReference type="GO" id="GO:0016787">
    <property type="term" value="F:hydrolase activity"/>
    <property type="evidence" value="ECO:0007669"/>
    <property type="project" value="UniProtKB-KW"/>
</dbReference>
<dbReference type="OrthoDB" id="2152029at2759"/>
<dbReference type="SUPFAM" id="SSF53474">
    <property type="entry name" value="alpha/beta-Hydrolases"/>
    <property type="match status" value="1"/>
</dbReference>
<dbReference type="PANTHER" id="PTHR48081:SF31">
    <property type="entry name" value="STERYL ACETYL HYDROLASE MUG81-RELATED"/>
    <property type="match status" value="1"/>
</dbReference>
<name>A0A1L9RJQ5_ASPWE</name>
<keyword evidence="2" id="KW-1133">Transmembrane helix</keyword>
<evidence type="ECO:0000259" key="3">
    <source>
        <dbReference type="Pfam" id="PF07859"/>
    </source>
</evidence>
<feature type="domain" description="Alpha/beta hydrolase fold-3" evidence="3">
    <location>
        <begin position="114"/>
        <end position="331"/>
    </location>
</feature>
<dbReference type="Proteomes" id="UP000184383">
    <property type="component" value="Unassembled WGS sequence"/>
</dbReference>
<organism evidence="4 5">
    <name type="scientific">Aspergillus wentii DTO 134E9</name>
    <dbReference type="NCBI Taxonomy" id="1073089"/>
    <lineage>
        <taxon>Eukaryota</taxon>
        <taxon>Fungi</taxon>
        <taxon>Dikarya</taxon>
        <taxon>Ascomycota</taxon>
        <taxon>Pezizomycotina</taxon>
        <taxon>Eurotiomycetes</taxon>
        <taxon>Eurotiomycetidae</taxon>
        <taxon>Eurotiales</taxon>
        <taxon>Aspergillaceae</taxon>
        <taxon>Aspergillus</taxon>
        <taxon>Aspergillus subgen. Cremei</taxon>
    </lineage>
</organism>
<keyword evidence="5" id="KW-1185">Reference proteome</keyword>
<sequence>MAHITNKKPTLTSWEKLDILPTSLSVVGILLYSPIAALFRGKKGARGYFVDVYHRVTRVLFARMSSRQLQYLNPTSNECYESFMKKKRLQPESIPLNHGATGHWIGNKDAKDVVVYYHGGAFALPITPEHFEFFYRIIQRLNANGRDVAFFFVEYTLTPRSLYPTQLRQSVEALRYILTETKRSPTNVLVGGDSAGGNLALAVLLHLSHPHPEIEPVEVSEPLRAVLGIAPWVNYQCRGPSVERNKYKDIIDTVFLNKYSTDYLNGSTVGDNWSEPSRAPLEWWEGAKVQQSLIVAGSDEILLSGIEEFANKFKSVVPNTTYIVGHGDTHDDLFYDARFDGEQAKAVESWLTAQL</sequence>
<feature type="transmembrane region" description="Helical" evidence="2">
    <location>
        <begin position="19"/>
        <end position="39"/>
    </location>
</feature>
<gene>
    <name evidence="4" type="ORF">ASPWEDRAFT_27830</name>
</gene>
<proteinExistence type="predicted"/>
<dbReference type="InterPro" id="IPR029058">
    <property type="entry name" value="AB_hydrolase_fold"/>
</dbReference>